<organism evidence="1 2">
    <name type="scientific">Dechloromonas hankyongensis</name>
    <dbReference type="NCBI Taxonomy" id="2908002"/>
    <lineage>
        <taxon>Bacteria</taxon>
        <taxon>Pseudomonadati</taxon>
        <taxon>Pseudomonadota</taxon>
        <taxon>Betaproteobacteria</taxon>
        <taxon>Rhodocyclales</taxon>
        <taxon>Azonexaceae</taxon>
        <taxon>Dechloromonas</taxon>
    </lineage>
</organism>
<gene>
    <name evidence="1" type="ORF">LZ012_14005</name>
</gene>
<evidence type="ECO:0000313" key="2">
    <source>
        <dbReference type="Proteomes" id="UP001165384"/>
    </source>
</evidence>
<sequence length="93" mass="9969">MVADVPPPAAPDIRSSLASLLTDERLAGLARQLNIDLSDPNVHNKVLVHLKNSLATMAPPPSGEANVSAQASNTITPYLARLALQRYREMSLL</sequence>
<proteinExistence type="predicted"/>
<reference evidence="1" key="1">
    <citation type="submission" date="2022-01" db="EMBL/GenBank/DDBJ databases">
        <authorList>
            <person name="Jo J.-H."/>
            <person name="Im W.-T."/>
        </authorList>
    </citation>
    <scope>NUCLEOTIDE SEQUENCE</scope>
    <source>
        <strain evidence="1">XY25</strain>
    </source>
</reference>
<name>A0ABS9K4K3_9RHOO</name>
<accession>A0ABS9K4K3</accession>
<protein>
    <submittedName>
        <fullName evidence="1">Uncharacterized protein</fullName>
    </submittedName>
</protein>
<evidence type="ECO:0000313" key="1">
    <source>
        <dbReference type="EMBL" id="MCG2578104.1"/>
    </source>
</evidence>
<comment type="caution">
    <text evidence="1">The sequence shown here is derived from an EMBL/GenBank/DDBJ whole genome shotgun (WGS) entry which is preliminary data.</text>
</comment>
<dbReference type="EMBL" id="JAKLTN010000002">
    <property type="protein sequence ID" value="MCG2578104.1"/>
    <property type="molecule type" value="Genomic_DNA"/>
</dbReference>
<dbReference type="Proteomes" id="UP001165384">
    <property type="component" value="Unassembled WGS sequence"/>
</dbReference>
<keyword evidence="2" id="KW-1185">Reference proteome</keyword>
<dbReference type="RefSeq" id="WP_275711432.1">
    <property type="nucleotide sequence ID" value="NZ_JAKLTN010000002.1"/>
</dbReference>